<feature type="compositionally biased region" description="Basic and acidic residues" evidence="1">
    <location>
        <begin position="45"/>
        <end position="54"/>
    </location>
</feature>
<dbReference type="EMBL" id="PRFC01000155">
    <property type="protein sequence ID" value="PWV04308.1"/>
    <property type="molecule type" value="Genomic_DNA"/>
</dbReference>
<dbReference type="PANTHER" id="PTHR33129">
    <property type="entry name" value="PROTEIN KINASE DOMAIN-CONTAINING PROTEIN-RELATED"/>
    <property type="match status" value="1"/>
</dbReference>
<dbReference type="VEuPathDB" id="TriTrypDB:TCSYLVIO_008304"/>
<dbReference type="NCBIfam" id="TIGR01631">
    <property type="entry name" value="Trypano_RHS"/>
    <property type="match status" value="2"/>
</dbReference>
<dbReference type="Pfam" id="PF20445">
    <property type="entry name" value="RHS_N"/>
    <property type="match status" value="1"/>
</dbReference>
<dbReference type="InterPro" id="IPR052980">
    <property type="entry name" value="Crinkler_effector"/>
</dbReference>
<dbReference type="VEuPathDB" id="TriTrypDB:TcCL_Unassigned02312"/>
<evidence type="ECO:0000313" key="5">
    <source>
        <dbReference type="EMBL" id="PWV04308.1"/>
    </source>
</evidence>
<feature type="domain" description="Retrotransposon hot spot protein,C-terminal" evidence="2">
    <location>
        <begin position="454"/>
        <end position="747"/>
    </location>
</feature>
<evidence type="ECO:0000256" key="1">
    <source>
        <dbReference type="SAM" id="MobiDB-lite"/>
    </source>
</evidence>
<dbReference type="Pfam" id="PF24466">
    <property type="entry name" value="DUF7578"/>
    <property type="match status" value="2"/>
</dbReference>
<name>A0A2V2W6T5_TRYCR</name>
<dbReference type="InterPro" id="IPR046836">
    <property type="entry name" value="RHS_C"/>
</dbReference>
<dbReference type="VEuPathDB" id="TriTrypDB:C3747_155g27"/>
<comment type="caution">
    <text evidence="5">The sequence shown here is derived from an EMBL/GenBank/DDBJ whole genome shotgun (WGS) entry which is preliminary data.</text>
</comment>
<evidence type="ECO:0000313" key="6">
    <source>
        <dbReference type="Proteomes" id="UP000246078"/>
    </source>
</evidence>
<dbReference type="VEuPathDB" id="TriTrypDB:TcYC6_0142920"/>
<dbReference type="PANTHER" id="PTHR33129:SF3">
    <property type="entry name" value="HOT SPOT (RHS) PROTEIN, PUTATIVE-RELATED"/>
    <property type="match status" value="1"/>
</dbReference>
<accession>A0A2V2W6T5</accession>
<dbReference type="VEuPathDB" id="TriTrypDB:TCDM_11911"/>
<dbReference type="VEuPathDB" id="TriTrypDB:Tc_MARK_4051"/>
<organism evidence="5 6">
    <name type="scientific">Trypanosoma cruzi</name>
    <dbReference type="NCBI Taxonomy" id="5693"/>
    <lineage>
        <taxon>Eukaryota</taxon>
        <taxon>Discoba</taxon>
        <taxon>Euglenozoa</taxon>
        <taxon>Kinetoplastea</taxon>
        <taxon>Metakinetoplastina</taxon>
        <taxon>Trypanosomatida</taxon>
        <taxon>Trypanosomatidae</taxon>
        <taxon>Trypanosoma</taxon>
        <taxon>Schizotrypanum</taxon>
    </lineage>
</organism>
<evidence type="ECO:0000259" key="2">
    <source>
        <dbReference type="Pfam" id="PF07999"/>
    </source>
</evidence>
<dbReference type="VEuPathDB" id="TriTrypDB:ECC02_010203"/>
<dbReference type="VEuPathDB" id="TriTrypDB:Tc_MARK_2342"/>
<dbReference type="VEuPathDB" id="TriTrypDB:TcG_11701"/>
<dbReference type="VEuPathDB" id="TriTrypDB:TcCLB.508633.100"/>
<gene>
    <name evidence="5" type="ORF">C3747_155g27</name>
</gene>
<reference evidence="5 6" key="1">
    <citation type="journal article" date="2018" name="Microb. Genom.">
        <title>Expanding an expanded genome: long-read sequencing of Trypanosoma cruzi.</title>
        <authorList>
            <person name="Berna L."/>
            <person name="Rodriguez M."/>
            <person name="Chiribao M.L."/>
            <person name="Parodi-Talice A."/>
            <person name="Pita S."/>
            <person name="Rijo G."/>
            <person name="Alvarez-Valin F."/>
            <person name="Robello C."/>
        </authorList>
    </citation>
    <scope>NUCLEOTIDE SEQUENCE [LARGE SCALE GENOMIC DNA]</scope>
    <source>
        <strain evidence="5 6">TCC</strain>
    </source>
</reference>
<dbReference type="Proteomes" id="UP000246078">
    <property type="component" value="Unassembled WGS sequence"/>
</dbReference>
<dbReference type="VEuPathDB" id="TriTrypDB:TcCLB.507841.14"/>
<dbReference type="InterPro" id="IPR056000">
    <property type="entry name" value="DUF7578"/>
</dbReference>
<dbReference type="Pfam" id="PF07999">
    <property type="entry name" value="RHSP"/>
    <property type="match status" value="1"/>
</dbReference>
<protein>
    <submittedName>
        <fullName evidence="5">Putative retrotransposon hot spot (RHS) protein</fullName>
    </submittedName>
</protein>
<dbReference type="InterPro" id="IPR006518">
    <property type="entry name" value="Trypano_RHS"/>
</dbReference>
<dbReference type="VEuPathDB" id="TriTrypDB:TcCLB.509575.10"/>
<evidence type="ECO:0000259" key="4">
    <source>
        <dbReference type="Pfam" id="PF24466"/>
    </source>
</evidence>
<dbReference type="AlphaFoldDB" id="A0A2V2W6T5"/>
<feature type="domain" description="DUF7578" evidence="4">
    <location>
        <begin position="72"/>
        <end position="130"/>
    </location>
</feature>
<dbReference type="VEuPathDB" id="TriTrypDB:BCY84_12527"/>
<feature type="region of interest" description="Disordered" evidence="1">
    <location>
        <begin position="1"/>
        <end position="54"/>
    </location>
</feature>
<dbReference type="VEuPathDB" id="TriTrypDB:TcG_09707"/>
<feature type="domain" description="DUF7578" evidence="4">
    <location>
        <begin position="213"/>
        <end position="275"/>
    </location>
</feature>
<proteinExistence type="predicted"/>
<dbReference type="InterPro" id="IPR046835">
    <property type="entry name" value="RHS_N"/>
</dbReference>
<dbReference type="VEuPathDB" id="TriTrypDB:C4B63_146g28"/>
<feature type="domain" description="Retrotransposon hot spot protein N-terminal" evidence="3">
    <location>
        <begin position="339"/>
        <end position="444"/>
    </location>
</feature>
<evidence type="ECO:0000259" key="3">
    <source>
        <dbReference type="Pfam" id="PF20445"/>
    </source>
</evidence>
<sequence>MSGGRNRMQGGNTESQASAVPQGDGQRRARPELEVVAGQPAATRRRAEEARRPEWTMSSTVRDILLEGSNGMAKMKLNDFIRDYVGGGAAVDEDHNVTMEVFFHKPDDYVQDQQLFDEIHNLTEYQKLEGRGILLEATTRLEGEGVFILEEWRDFGRKATVALFARKKLDKVLTQVLEENMLEARGSAWQQREIEFKISTNIEDVLFKGSPRFMEIKLNDFLALELCGWGILRANRNVLLKEFFREPSKYIRDAGVLAEVQASVYYVLMDIAVWNEMVFDEDIRKLHENGVHKLFEWSEAAADVKASVERITKQFLDAAVIESMSPMTKSAPMKLEGFYESVYSARWSHVVEVPGGEGTGMDVREGKPPQSWTYKAVGNTLEKDDGVEEPGAPRLRLTVLTSDKGWPYSWKEEESIRDCHVNCEVERVWQIVKKDLTKWFSTHRGKYLTPEPRVLIGTPGMGKSMNAGSYLLYQLLHYDAEQLPMVAYFIGNRTFLFDKIAKTVSVYMGEASILRVVEGLSQRGFKGYIIYDVALKGHQPPAGLPCKGWGMIVVAPPDKNNYESWAKQTEAEKFIINCPEENDVKAMCSWMKRNQIPQEQAEYWKEVNGRMNKVGPILRFIFGRQASDDRIKACQQSVDGMNALKFERYLNIGYGCLSNDSDLYQKLVKVVRVRRNNIESPLNVLISPHLERETLSRLENEMKQSDFIFLVLRFWDYVPPYLIEKYAVSAFLNGDFLRAIRLKIKELELPGRGDSHSCALKEHSDKRFTRKEVLPPPERLSNPVAMDHWVLYEPKVKNFPLVDGFFFVDTNPKTLVGLRMSTASEHHTTTSTVRQFTECLAAYFEGWEELSRDMSWEIIYVQHEIYRPMDDWQRCDVVNSNNLGDDENREIAAFFREKVRQYLAAVSSSDARRDALRR</sequence>
<dbReference type="VEuPathDB" id="TriTrypDB:TcBrA4_0156860"/>
<dbReference type="VEuPathDB" id="TriTrypDB:TCDM_09676"/>
<feature type="compositionally biased region" description="Polar residues" evidence="1">
    <location>
        <begin position="9"/>
        <end position="19"/>
    </location>
</feature>